<comment type="caution">
    <text evidence="2">The sequence shown here is derived from an EMBL/GenBank/DDBJ whole genome shotgun (WGS) entry which is preliminary data.</text>
</comment>
<proteinExistence type="predicted"/>
<protein>
    <submittedName>
        <fullName evidence="2">Uncharacterized protein</fullName>
    </submittedName>
</protein>
<reference evidence="2" key="1">
    <citation type="submission" date="2024-06" db="EMBL/GenBank/DDBJ databases">
        <authorList>
            <person name="Liu X."/>
            <person name="Lenzi L."/>
            <person name="Haldenby T S."/>
            <person name="Uol C."/>
        </authorList>
    </citation>
    <scope>NUCLEOTIDE SEQUENCE</scope>
</reference>
<evidence type="ECO:0000313" key="2">
    <source>
        <dbReference type="EMBL" id="CAL5138754.1"/>
    </source>
</evidence>
<gene>
    <name evidence="2" type="ORF">CDAUBV1_LOCUS13562</name>
</gene>
<sequence>MPFQIRCKKGKKGSAGGITSQAFADIEQQENISNKFFKTIGCGERSNAAPASRGGGGGGAVFNVLPQNSPKSSSNSGAVLSRDSVTGVFERPGRNQRKSDYPSVILVDPANPKNEVRRGDISDDFLALGGKGDSGDPQYGYATGTEIETGSGPRGPSRNLPDVQDHQASNEVRRGDISDDFLALGGKGDSGDPQYGYATGTEIETGDTNAEGDDDHPMITVTNCDLDTKYKDYIADYVGENLDIEDVSGSLRPMIKHLNETDGQGWRLDLITAGDFNTEKAIPGTTFVFAPEGQNLKYAIFKSKSAQR</sequence>
<feature type="compositionally biased region" description="Basic and acidic residues" evidence="1">
    <location>
        <begin position="91"/>
        <end position="100"/>
    </location>
</feature>
<dbReference type="Proteomes" id="UP001497525">
    <property type="component" value="Unassembled WGS sequence"/>
</dbReference>
<accession>A0AAV2TRB9</accession>
<feature type="compositionally biased region" description="Polar residues" evidence="1">
    <location>
        <begin position="65"/>
        <end position="78"/>
    </location>
</feature>
<dbReference type="EMBL" id="CAXLJL010000523">
    <property type="protein sequence ID" value="CAL5138754.1"/>
    <property type="molecule type" value="Genomic_DNA"/>
</dbReference>
<feature type="region of interest" description="Disordered" evidence="1">
    <location>
        <begin position="44"/>
        <end position="170"/>
    </location>
</feature>
<organism evidence="2 3">
    <name type="scientific">Calicophoron daubneyi</name>
    <name type="common">Rumen fluke</name>
    <name type="synonym">Paramphistomum daubneyi</name>
    <dbReference type="NCBI Taxonomy" id="300641"/>
    <lineage>
        <taxon>Eukaryota</taxon>
        <taxon>Metazoa</taxon>
        <taxon>Spiralia</taxon>
        <taxon>Lophotrochozoa</taxon>
        <taxon>Platyhelminthes</taxon>
        <taxon>Trematoda</taxon>
        <taxon>Digenea</taxon>
        <taxon>Plagiorchiida</taxon>
        <taxon>Pronocephalata</taxon>
        <taxon>Paramphistomoidea</taxon>
        <taxon>Paramphistomidae</taxon>
        <taxon>Calicophoron</taxon>
    </lineage>
</organism>
<name>A0AAV2TRB9_CALDB</name>
<dbReference type="AlphaFoldDB" id="A0AAV2TRB9"/>
<evidence type="ECO:0000256" key="1">
    <source>
        <dbReference type="SAM" id="MobiDB-lite"/>
    </source>
</evidence>
<evidence type="ECO:0000313" key="3">
    <source>
        <dbReference type="Proteomes" id="UP001497525"/>
    </source>
</evidence>